<dbReference type="STRING" id="296587.C1FED1"/>
<dbReference type="GO" id="GO:0004664">
    <property type="term" value="F:prephenate dehydratase activity"/>
    <property type="evidence" value="ECO:0007669"/>
    <property type="project" value="UniProtKB-EC"/>
</dbReference>
<evidence type="ECO:0000256" key="1">
    <source>
        <dbReference type="ARBA" id="ARBA00004741"/>
    </source>
</evidence>
<comment type="catalytic activity">
    <reaction evidence="8">
        <text>L-arogenate + H(+) = L-phenylalanine + CO2 + H2O</text>
        <dbReference type="Rhea" id="RHEA:12536"/>
        <dbReference type="ChEBI" id="CHEBI:15377"/>
        <dbReference type="ChEBI" id="CHEBI:15378"/>
        <dbReference type="ChEBI" id="CHEBI:16526"/>
        <dbReference type="ChEBI" id="CHEBI:58095"/>
        <dbReference type="ChEBI" id="CHEBI:58180"/>
        <dbReference type="EC" id="4.2.1.91"/>
    </reaction>
</comment>
<dbReference type="PROSITE" id="PS51671">
    <property type="entry name" value="ACT"/>
    <property type="match status" value="1"/>
</dbReference>
<dbReference type="PROSITE" id="PS00858">
    <property type="entry name" value="PREPHENATE_DEHYDR_2"/>
    <property type="match status" value="1"/>
</dbReference>
<dbReference type="SUPFAM" id="SSF53850">
    <property type="entry name" value="Periplasmic binding protein-like II"/>
    <property type="match status" value="1"/>
</dbReference>
<evidence type="ECO:0000256" key="8">
    <source>
        <dbReference type="RuleBase" id="RU363004"/>
    </source>
</evidence>
<dbReference type="eggNOG" id="KOG2797">
    <property type="taxonomic scope" value="Eukaryota"/>
</dbReference>
<comment type="subcellular location">
    <subcellularLocation>
        <location evidence="8">Plastid</location>
        <location evidence="8">Chloroplast stroma</location>
    </subcellularLocation>
</comment>
<dbReference type="AlphaFoldDB" id="C1FED1"/>
<feature type="domain" description="ACT" evidence="10">
    <location>
        <begin position="231"/>
        <end position="318"/>
    </location>
</feature>
<dbReference type="InterPro" id="IPR008242">
    <property type="entry name" value="Chor_mutase/pphenate_deHydtase"/>
</dbReference>
<evidence type="ECO:0000256" key="4">
    <source>
        <dbReference type="ARBA" id="ARBA00023141"/>
    </source>
</evidence>
<dbReference type="FunFam" id="3.30.70.260:FF:000012">
    <property type="entry name" value="Prephenate dehydratase"/>
    <property type="match status" value="1"/>
</dbReference>
<feature type="domain" description="Prephenate dehydratase" evidence="9">
    <location>
        <begin position="42"/>
        <end position="217"/>
    </location>
</feature>
<dbReference type="InterPro" id="IPR002912">
    <property type="entry name" value="ACT_dom"/>
</dbReference>
<dbReference type="PANTHER" id="PTHR21022:SF19">
    <property type="entry name" value="PREPHENATE DEHYDRATASE-RELATED"/>
    <property type="match status" value="1"/>
</dbReference>
<keyword evidence="3 8" id="KW-0028">Amino-acid biosynthesis</keyword>
<evidence type="ECO:0000259" key="9">
    <source>
        <dbReference type="PROSITE" id="PS51171"/>
    </source>
</evidence>
<evidence type="ECO:0000256" key="2">
    <source>
        <dbReference type="ARBA" id="ARBA00004929"/>
    </source>
</evidence>
<evidence type="ECO:0000256" key="7">
    <source>
        <dbReference type="ARBA" id="ARBA00047848"/>
    </source>
</evidence>
<dbReference type="GeneID" id="8250602"/>
<dbReference type="FunCoup" id="C1FED1">
    <property type="interactions" value="556"/>
</dbReference>
<dbReference type="EC" id="4.2.1.91" evidence="8"/>
<dbReference type="Proteomes" id="UP000002009">
    <property type="component" value="Chromosome 1"/>
</dbReference>
<dbReference type="OMA" id="CEQFDIA"/>
<dbReference type="CDD" id="cd13631">
    <property type="entry name" value="PBP2_Ct-PDT_like"/>
    <property type="match status" value="1"/>
</dbReference>
<keyword evidence="4 8" id="KW-0057">Aromatic amino acid biosynthesis</keyword>
<evidence type="ECO:0000256" key="6">
    <source>
        <dbReference type="ARBA" id="ARBA00023239"/>
    </source>
</evidence>
<evidence type="ECO:0000256" key="3">
    <source>
        <dbReference type="ARBA" id="ARBA00022605"/>
    </source>
</evidence>
<comment type="pathway">
    <text evidence="2 8">Amino-acid biosynthesis; L-phenylalanine biosynthesis; L-phenylalanine from L-arogenate: step 1/1.</text>
</comment>
<dbReference type="InterPro" id="IPR018528">
    <property type="entry name" value="Preph_deHydtase_CS"/>
</dbReference>
<dbReference type="RefSeq" id="XP_002507287.1">
    <property type="nucleotide sequence ID" value="XM_002507241.1"/>
</dbReference>
<dbReference type="GO" id="GO:0047769">
    <property type="term" value="F:arogenate dehydratase activity"/>
    <property type="evidence" value="ECO:0007669"/>
    <property type="project" value="UniProtKB-UniRule"/>
</dbReference>
<protein>
    <recommendedName>
        <fullName evidence="8">Arogenate dehydratase</fullName>
        <ecNumber evidence="8">4.2.1.91</ecNumber>
    </recommendedName>
</protein>
<dbReference type="CDD" id="cd04905">
    <property type="entry name" value="ACT_CM-PDT"/>
    <property type="match status" value="1"/>
</dbReference>
<dbReference type="GO" id="GO:0009570">
    <property type="term" value="C:chloroplast stroma"/>
    <property type="evidence" value="ECO:0007669"/>
    <property type="project" value="UniProtKB-SubCell"/>
</dbReference>
<dbReference type="Pfam" id="PF00800">
    <property type="entry name" value="PDT"/>
    <property type="match status" value="1"/>
</dbReference>
<dbReference type="GO" id="GO:0009094">
    <property type="term" value="P:L-phenylalanine biosynthetic process"/>
    <property type="evidence" value="ECO:0007669"/>
    <property type="project" value="UniProtKB-UniPathway"/>
</dbReference>
<comment type="function">
    <text evidence="8">Converts the prephenate produced from the shikimate-chorismate pathway into phenylalanine.</text>
</comment>
<dbReference type="InterPro" id="IPR001086">
    <property type="entry name" value="Preph_deHydtase"/>
</dbReference>
<comment type="catalytic activity">
    <reaction evidence="7">
        <text>prephenate + H(+) = 3-phenylpyruvate + CO2 + H2O</text>
        <dbReference type="Rhea" id="RHEA:21648"/>
        <dbReference type="ChEBI" id="CHEBI:15377"/>
        <dbReference type="ChEBI" id="CHEBI:15378"/>
        <dbReference type="ChEBI" id="CHEBI:16526"/>
        <dbReference type="ChEBI" id="CHEBI:18005"/>
        <dbReference type="ChEBI" id="CHEBI:29934"/>
        <dbReference type="EC" id="4.2.1.51"/>
    </reaction>
</comment>
<keyword evidence="5 8" id="KW-0584">Phenylalanine biosynthesis</keyword>
<accession>C1FED1</accession>
<name>C1FED1_MICCC</name>
<keyword evidence="8" id="KW-0150">Chloroplast</keyword>
<evidence type="ECO:0000313" key="11">
    <source>
        <dbReference type="EMBL" id="ACO68545.1"/>
    </source>
</evidence>
<keyword evidence="6 8" id="KW-0456">Lyase</keyword>
<dbReference type="UniPathway" id="UPA00121">
    <property type="reaction ID" value="UER00344"/>
</dbReference>
<comment type="pathway">
    <text evidence="1">Amino-acid biosynthesis; L-phenylalanine biosynthesis; phenylpyruvate from prephenate: step 1/1.</text>
</comment>
<proteinExistence type="predicted"/>
<keyword evidence="12" id="KW-1185">Reference proteome</keyword>
<evidence type="ECO:0000256" key="5">
    <source>
        <dbReference type="ARBA" id="ARBA00023222"/>
    </source>
</evidence>
<dbReference type="InParanoid" id="C1FED1"/>
<dbReference type="InterPro" id="IPR045865">
    <property type="entry name" value="ACT-like_dom_sf"/>
</dbReference>
<dbReference type="KEGG" id="mis:MICPUN_93192"/>
<dbReference type="FunFam" id="3.40.190.10:FF:000031">
    <property type="entry name" value="Arogenate dehydratase"/>
    <property type="match status" value="1"/>
</dbReference>
<evidence type="ECO:0000313" key="12">
    <source>
        <dbReference type="Proteomes" id="UP000002009"/>
    </source>
</evidence>
<keyword evidence="8" id="KW-0934">Plastid</keyword>
<gene>
    <name evidence="11" type="ORF">MICPUN_93192</name>
</gene>
<dbReference type="OrthoDB" id="2414662at2759"/>
<dbReference type="NCBIfam" id="NF008865">
    <property type="entry name" value="PRK11898.1"/>
    <property type="match status" value="1"/>
</dbReference>
<dbReference type="PIRSF" id="PIRSF001500">
    <property type="entry name" value="Chor_mut_pdt_Ppr"/>
    <property type="match status" value="1"/>
</dbReference>
<dbReference type="EMBL" id="CP001574">
    <property type="protein sequence ID" value="ACO68545.1"/>
    <property type="molecule type" value="Genomic_DNA"/>
</dbReference>
<evidence type="ECO:0000259" key="10">
    <source>
        <dbReference type="PROSITE" id="PS51671"/>
    </source>
</evidence>
<dbReference type="Gene3D" id="3.30.70.260">
    <property type="match status" value="1"/>
</dbReference>
<dbReference type="Gene3D" id="3.40.190.10">
    <property type="entry name" value="Periplasmic binding protein-like II"/>
    <property type="match status" value="2"/>
</dbReference>
<dbReference type="SUPFAM" id="SSF55021">
    <property type="entry name" value="ACT-like"/>
    <property type="match status" value="1"/>
</dbReference>
<reference evidence="11 12" key="1">
    <citation type="journal article" date="2009" name="Science">
        <title>Green evolution and dynamic adaptations revealed by genomes of the marine picoeukaryotes Micromonas.</title>
        <authorList>
            <person name="Worden A.Z."/>
            <person name="Lee J.H."/>
            <person name="Mock T."/>
            <person name="Rouze P."/>
            <person name="Simmons M.P."/>
            <person name="Aerts A.L."/>
            <person name="Allen A.E."/>
            <person name="Cuvelier M.L."/>
            <person name="Derelle E."/>
            <person name="Everett M.V."/>
            <person name="Foulon E."/>
            <person name="Grimwood J."/>
            <person name="Gundlach H."/>
            <person name="Henrissat B."/>
            <person name="Napoli C."/>
            <person name="McDonald S.M."/>
            <person name="Parker M.S."/>
            <person name="Rombauts S."/>
            <person name="Salamov A."/>
            <person name="Von Dassow P."/>
            <person name="Badger J.H."/>
            <person name="Coutinho P.M."/>
            <person name="Demir E."/>
            <person name="Dubchak I."/>
            <person name="Gentemann C."/>
            <person name="Eikrem W."/>
            <person name="Gready J.E."/>
            <person name="John U."/>
            <person name="Lanier W."/>
            <person name="Lindquist E.A."/>
            <person name="Lucas S."/>
            <person name="Mayer K.F."/>
            <person name="Moreau H."/>
            <person name="Not F."/>
            <person name="Otillar R."/>
            <person name="Panaud O."/>
            <person name="Pangilinan J."/>
            <person name="Paulsen I."/>
            <person name="Piegu B."/>
            <person name="Poliakov A."/>
            <person name="Robbens S."/>
            <person name="Schmutz J."/>
            <person name="Toulza E."/>
            <person name="Wyss T."/>
            <person name="Zelensky A."/>
            <person name="Zhou K."/>
            <person name="Armbrust E.V."/>
            <person name="Bhattacharya D."/>
            <person name="Goodenough U.W."/>
            <person name="Van de Peer Y."/>
            <person name="Grigoriev I.V."/>
        </authorList>
    </citation>
    <scope>NUCLEOTIDE SEQUENCE [LARGE SCALE GENOMIC DNA]</scope>
    <source>
        <strain evidence="12">RCC299 / NOUM17</strain>
    </source>
</reference>
<dbReference type="PROSITE" id="PS00857">
    <property type="entry name" value="PREPHENATE_DEHYDR_1"/>
    <property type="match status" value="1"/>
</dbReference>
<sequence>MVPKTYRYVVRTISAAGSGEATATSGVGDGDDVATGHKKKLRVAYQGMPGAYSEAAALTAYPTCDPCPCDQFENAFEATEQWTADRAVLPFENSLGGSIHRNYDLILQHRLHIVGEVYFKVRHCLLALPGQSKEKIKRAQSHPQALSQCDGYLTALGVVKEAVDDTAGAAAAIAAAGQMGVAAVASRRAAELYGMEVLEEDIQDDKSNVTRFLALAREPVLPRPGIPYKTSIAFSMKEESGSLFKALACFALRDINLTKVESRPMRWNPVTQQDNKTMQFSYLFYVDFEASMADENAQNALRQLQEKATFLRVLGSYPADDSRL</sequence>
<keyword evidence="8" id="KW-0809">Transit peptide</keyword>
<dbReference type="PROSITE" id="PS51171">
    <property type="entry name" value="PREPHENATE_DEHYDR_3"/>
    <property type="match status" value="1"/>
</dbReference>
<dbReference type="PANTHER" id="PTHR21022">
    <property type="entry name" value="PREPHENATE DEHYDRATASE P PROTEIN"/>
    <property type="match status" value="1"/>
</dbReference>
<organism evidence="11 12">
    <name type="scientific">Micromonas commoda (strain RCC299 / NOUM17 / CCMP2709)</name>
    <name type="common">Picoplanktonic green alga</name>
    <dbReference type="NCBI Taxonomy" id="296587"/>
    <lineage>
        <taxon>Eukaryota</taxon>
        <taxon>Viridiplantae</taxon>
        <taxon>Chlorophyta</taxon>
        <taxon>Mamiellophyceae</taxon>
        <taxon>Mamiellales</taxon>
        <taxon>Mamiellaceae</taxon>
        <taxon>Micromonas</taxon>
    </lineage>
</organism>